<dbReference type="EMBL" id="JAME01000011">
    <property type="protein sequence ID" value="ETX29247.1"/>
    <property type="molecule type" value="Genomic_DNA"/>
</dbReference>
<feature type="transmembrane region" description="Helical" evidence="5">
    <location>
        <begin position="88"/>
        <end position="114"/>
    </location>
</feature>
<sequence>MKWLDMPPVWLAAALLLAWQLRGIGPALGRAGDVAGGLLLVAALALLGLAVREFRRHRTTIVPHEEARALITTGIYARSRNPIYLADALILAGFALVWSAPLGLILVPVFVWIVTKRFIQPEEARLSAKFVAAFDAYAQQTNRWL</sequence>
<keyword evidence="2 5" id="KW-0812">Transmembrane</keyword>
<dbReference type="AlphaFoldDB" id="X7F8L2"/>
<evidence type="ECO:0000313" key="6">
    <source>
        <dbReference type="EMBL" id="ETX29247.1"/>
    </source>
</evidence>
<dbReference type="GO" id="GO:0008168">
    <property type="term" value="F:methyltransferase activity"/>
    <property type="evidence" value="ECO:0007669"/>
    <property type="project" value="UniProtKB-KW"/>
</dbReference>
<dbReference type="PANTHER" id="PTHR12714:SF24">
    <property type="entry name" value="SLR1182 PROTEIN"/>
    <property type="match status" value="1"/>
</dbReference>
<keyword evidence="6" id="KW-0489">Methyltransferase</keyword>
<dbReference type="Gene3D" id="1.20.120.1630">
    <property type="match status" value="1"/>
</dbReference>
<keyword evidence="6" id="KW-0808">Transferase</keyword>
<comment type="subcellular location">
    <subcellularLocation>
        <location evidence="1">Endomembrane system</location>
        <topology evidence="1">Multi-pass membrane protein</topology>
    </subcellularLocation>
</comment>
<dbReference type="PANTHER" id="PTHR12714">
    <property type="entry name" value="PROTEIN-S ISOPRENYLCYSTEINE O-METHYLTRANSFERASE"/>
    <property type="match status" value="1"/>
</dbReference>
<gene>
    <name evidence="6" type="ORF">RISW2_02240</name>
</gene>
<evidence type="ECO:0000256" key="5">
    <source>
        <dbReference type="SAM" id="Phobius"/>
    </source>
</evidence>
<evidence type="ECO:0000313" key="7">
    <source>
        <dbReference type="Proteomes" id="UP000023430"/>
    </source>
</evidence>
<evidence type="ECO:0000256" key="2">
    <source>
        <dbReference type="ARBA" id="ARBA00022692"/>
    </source>
</evidence>
<dbReference type="Proteomes" id="UP000023430">
    <property type="component" value="Unassembled WGS sequence"/>
</dbReference>
<proteinExistence type="predicted"/>
<keyword evidence="3 5" id="KW-1133">Transmembrane helix</keyword>
<protein>
    <submittedName>
        <fullName evidence="6">S-isoprenylcysteine methyltransferase</fullName>
    </submittedName>
</protein>
<dbReference type="Pfam" id="PF04191">
    <property type="entry name" value="PEMT"/>
    <property type="match status" value="1"/>
</dbReference>
<name>X7F8L2_9RHOB</name>
<accession>X7F8L2</accession>
<dbReference type="GO" id="GO:0032259">
    <property type="term" value="P:methylation"/>
    <property type="evidence" value="ECO:0007669"/>
    <property type="project" value="UniProtKB-KW"/>
</dbReference>
<keyword evidence="4 5" id="KW-0472">Membrane</keyword>
<reference evidence="6 7" key="1">
    <citation type="submission" date="2014-01" db="EMBL/GenBank/DDBJ databases">
        <title>Roseivivax isoporae LMG 25204 Genome Sequencing.</title>
        <authorList>
            <person name="Lai Q."/>
            <person name="Li G."/>
            <person name="Shao Z."/>
        </authorList>
    </citation>
    <scope>NUCLEOTIDE SEQUENCE [LARGE SCALE GENOMIC DNA]</scope>
    <source>
        <strain evidence="6 7">LMG 25204</strain>
    </source>
</reference>
<dbReference type="InterPro" id="IPR007318">
    <property type="entry name" value="Phopholipid_MeTrfase"/>
</dbReference>
<keyword evidence="7" id="KW-1185">Reference proteome</keyword>
<evidence type="ECO:0000256" key="1">
    <source>
        <dbReference type="ARBA" id="ARBA00004127"/>
    </source>
</evidence>
<organism evidence="6 7">
    <name type="scientific">Roseivivax isoporae LMG 25204</name>
    <dbReference type="NCBI Taxonomy" id="1449351"/>
    <lineage>
        <taxon>Bacteria</taxon>
        <taxon>Pseudomonadati</taxon>
        <taxon>Pseudomonadota</taxon>
        <taxon>Alphaproteobacteria</taxon>
        <taxon>Rhodobacterales</taxon>
        <taxon>Roseobacteraceae</taxon>
        <taxon>Roseivivax</taxon>
    </lineage>
</organism>
<dbReference type="GO" id="GO:0012505">
    <property type="term" value="C:endomembrane system"/>
    <property type="evidence" value="ECO:0007669"/>
    <property type="project" value="UniProtKB-SubCell"/>
</dbReference>
<comment type="caution">
    <text evidence="6">The sequence shown here is derived from an EMBL/GenBank/DDBJ whole genome shotgun (WGS) entry which is preliminary data.</text>
</comment>
<dbReference type="STRING" id="1449351.RISW2_02240"/>
<dbReference type="eggNOG" id="COG2020">
    <property type="taxonomic scope" value="Bacteria"/>
</dbReference>
<evidence type="ECO:0000256" key="3">
    <source>
        <dbReference type="ARBA" id="ARBA00022989"/>
    </source>
</evidence>
<feature type="transmembrane region" description="Helical" evidence="5">
    <location>
        <begin position="33"/>
        <end position="51"/>
    </location>
</feature>
<evidence type="ECO:0000256" key="4">
    <source>
        <dbReference type="ARBA" id="ARBA00023136"/>
    </source>
</evidence>
<dbReference type="OrthoDB" id="9811969at2"/>